<feature type="region of interest" description="Disordered" evidence="1">
    <location>
        <begin position="417"/>
        <end position="452"/>
    </location>
</feature>
<keyword evidence="3" id="KW-1185">Reference proteome</keyword>
<dbReference type="OrthoDB" id="2014201at2759"/>
<protein>
    <submittedName>
        <fullName evidence="2">Glycosyl transferase family 8 protein</fullName>
    </submittedName>
</protein>
<dbReference type="Proteomes" id="UP000001542">
    <property type="component" value="Unassembled WGS sequence"/>
</dbReference>
<name>A2FZB1_TRIV3</name>
<accession>A2FZB1</accession>
<dbReference type="Pfam" id="PF01501">
    <property type="entry name" value="Glyco_transf_8"/>
    <property type="match status" value="1"/>
</dbReference>
<organism evidence="2 3">
    <name type="scientific">Trichomonas vaginalis (strain ATCC PRA-98 / G3)</name>
    <dbReference type="NCBI Taxonomy" id="412133"/>
    <lineage>
        <taxon>Eukaryota</taxon>
        <taxon>Metamonada</taxon>
        <taxon>Parabasalia</taxon>
        <taxon>Trichomonadida</taxon>
        <taxon>Trichomonadidae</taxon>
        <taxon>Trichomonas</taxon>
    </lineage>
</organism>
<dbReference type="InterPro" id="IPR050587">
    <property type="entry name" value="GNT1/Glycosyltrans_8"/>
</dbReference>
<evidence type="ECO:0000313" key="3">
    <source>
        <dbReference type="Proteomes" id="UP000001542"/>
    </source>
</evidence>
<dbReference type="GO" id="GO:0016757">
    <property type="term" value="F:glycosyltransferase activity"/>
    <property type="evidence" value="ECO:0000318"/>
    <property type="project" value="GO_Central"/>
</dbReference>
<dbReference type="SMR" id="A2FZB1"/>
<proteinExistence type="predicted"/>
<dbReference type="EMBL" id="DS114169">
    <property type="protein sequence ID" value="EAX89760.1"/>
    <property type="molecule type" value="Genomic_DNA"/>
</dbReference>
<gene>
    <name evidence="2" type="ORF">TVAG_073370</name>
</gene>
<dbReference type="RefSeq" id="XP_001302690.1">
    <property type="nucleotide sequence ID" value="XM_001302689.1"/>
</dbReference>
<evidence type="ECO:0000256" key="1">
    <source>
        <dbReference type="SAM" id="MobiDB-lite"/>
    </source>
</evidence>
<feature type="compositionally biased region" description="Basic residues" evidence="1">
    <location>
        <begin position="427"/>
        <end position="441"/>
    </location>
</feature>
<dbReference type="InParanoid" id="A2FZB1"/>
<feature type="compositionally biased region" description="Low complexity" evidence="1">
    <location>
        <begin position="442"/>
        <end position="452"/>
    </location>
</feature>
<dbReference type="VEuPathDB" id="TrichDB:TVAG_073370"/>
<dbReference type="SUPFAM" id="SSF53448">
    <property type="entry name" value="Nucleotide-diphospho-sugar transferases"/>
    <property type="match status" value="1"/>
</dbReference>
<keyword evidence="2" id="KW-0808">Transferase</keyword>
<dbReference type="Gene3D" id="3.90.550.10">
    <property type="entry name" value="Spore Coat Polysaccharide Biosynthesis Protein SpsA, Chain A"/>
    <property type="match status" value="1"/>
</dbReference>
<dbReference type="InterPro" id="IPR029044">
    <property type="entry name" value="Nucleotide-diphossugar_trans"/>
</dbReference>
<dbReference type="PANTHER" id="PTHR11183">
    <property type="entry name" value="GLYCOGENIN SUBFAMILY MEMBER"/>
    <property type="match status" value="1"/>
</dbReference>
<sequence length="452" mass="53533">MFCFFFSIIACEDINDEEENEIFEEVYDWNDYIDANLFYANNTNDMPPRSRVAFVSCYSNDIAPTFDYIQMLSVLGHSLKLFNPTIDRVIVVREEFGRDAAIRRILDKTWTHIIYRPVLKWPEQFNPKRLVHYKWFKIQAWTLTQYEKILYIGADTLVFQDLTIAFRWQAPAAAYYLTDYSIKDNGILFNPDFMLIEPDLNKYVELIEITTKYLKNPAKDEKELGRDDMAVLNLLYRGEISVFPIQMMHENGGYKHTVLGNPRDINFHVIYSAGCHFAGKGKPWLRWSIYTEIWKCFALIFYEKLDLPFRLRGVAMNYDKVYKLFFHDYIKEGIRYVTLEEEIEDTDPDDDIYPEIAHSGARRVMTMNCLVTFISSLALKFIIRSHEPLQVFVKNWQQKINQFISLDEAPNMPSLIENDIDNYNKDHKSKKKRKTKKKKQKSNNVRNNDNLE</sequence>
<reference evidence="2" key="1">
    <citation type="submission" date="2006-10" db="EMBL/GenBank/DDBJ databases">
        <authorList>
            <person name="Amadeo P."/>
            <person name="Zhao Q."/>
            <person name="Wortman J."/>
            <person name="Fraser-Liggett C."/>
            <person name="Carlton J."/>
        </authorList>
    </citation>
    <scope>NUCLEOTIDE SEQUENCE</scope>
    <source>
        <strain evidence="2">G3</strain>
    </source>
</reference>
<evidence type="ECO:0000313" key="2">
    <source>
        <dbReference type="EMBL" id="EAX89760.1"/>
    </source>
</evidence>
<dbReference type="VEuPathDB" id="TrichDB:TVAGG3_0739360"/>
<dbReference type="AlphaFoldDB" id="A2FZB1"/>
<dbReference type="KEGG" id="tva:4747434"/>
<dbReference type="InterPro" id="IPR002495">
    <property type="entry name" value="Glyco_trans_8"/>
</dbReference>
<reference evidence="2" key="2">
    <citation type="journal article" date="2007" name="Science">
        <title>Draft genome sequence of the sexually transmitted pathogen Trichomonas vaginalis.</title>
        <authorList>
            <person name="Carlton J.M."/>
            <person name="Hirt R.P."/>
            <person name="Silva J.C."/>
            <person name="Delcher A.L."/>
            <person name="Schatz M."/>
            <person name="Zhao Q."/>
            <person name="Wortman J.R."/>
            <person name="Bidwell S.L."/>
            <person name="Alsmark U.C.M."/>
            <person name="Besteiro S."/>
            <person name="Sicheritz-Ponten T."/>
            <person name="Noel C.J."/>
            <person name="Dacks J.B."/>
            <person name="Foster P.G."/>
            <person name="Simillion C."/>
            <person name="Van de Peer Y."/>
            <person name="Miranda-Saavedra D."/>
            <person name="Barton G.J."/>
            <person name="Westrop G.D."/>
            <person name="Mueller S."/>
            <person name="Dessi D."/>
            <person name="Fiori P.L."/>
            <person name="Ren Q."/>
            <person name="Paulsen I."/>
            <person name="Zhang H."/>
            <person name="Bastida-Corcuera F.D."/>
            <person name="Simoes-Barbosa A."/>
            <person name="Brown M.T."/>
            <person name="Hayes R.D."/>
            <person name="Mukherjee M."/>
            <person name="Okumura C.Y."/>
            <person name="Schneider R."/>
            <person name="Smith A.J."/>
            <person name="Vanacova S."/>
            <person name="Villalvazo M."/>
            <person name="Haas B.J."/>
            <person name="Pertea M."/>
            <person name="Feldblyum T.V."/>
            <person name="Utterback T.R."/>
            <person name="Shu C.L."/>
            <person name="Osoegawa K."/>
            <person name="de Jong P.J."/>
            <person name="Hrdy I."/>
            <person name="Horvathova L."/>
            <person name="Zubacova Z."/>
            <person name="Dolezal P."/>
            <person name="Malik S.B."/>
            <person name="Logsdon J.M. Jr."/>
            <person name="Henze K."/>
            <person name="Gupta A."/>
            <person name="Wang C.C."/>
            <person name="Dunne R.L."/>
            <person name="Upcroft J.A."/>
            <person name="Upcroft P."/>
            <person name="White O."/>
            <person name="Salzberg S.L."/>
            <person name="Tang P."/>
            <person name="Chiu C.-H."/>
            <person name="Lee Y.-S."/>
            <person name="Embley T.M."/>
            <person name="Coombs G.H."/>
            <person name="Mottram J.C."/>
            <person name="Tachezy J."/>
            <person name="Fraser-Liggett C.M."/>
            <person name="Johnson P.J."/>
        </authorList>
    </citation>
    <scope>NUCLEOTIDE SEQUENCE [LARGE SCALE GENOMIC DNA]</scope>
    <source>
        <strain evidence="2">G3</strain>
    </source>
</reference>